<protein>
    <submittedName>
        <fullName evidence="2">Uncharacterized protein</fullName>
    </submittedName>
</protein>
<organism evidence="2 3">
    <name type="scientific">Aquitalea magnusonii</name>
    <dbReference type="NCBI Taxonomy" id="332411"/>
    <lineage>
        <taxon>Bacteria</taxon>
        <taxon>Pseudomonadati</taxon>
        <taxon>Pseudomonadota</taxon>
        <taxon>Betaproteobacteria</taxon>
        <taxon>Neisseriales</taxon>
        <taxon>Chromobacteriaceae</taxon>
        <taxon>Aquitalea</taxon>
    </lineage>
</organism>
<reference evidence="3" key="1">
    <citation type="journal article" date="2017" name="Biotechnol. Biofuels">
        <title>Evaluation of environmental bacterial communities as a factor affecting the growth of duckweed Lemna minor.</title>
        <authorList>
            <person name="Ishizawa H."/>
            <person name="Kuroda M."/>
            <person name="Morikawa M."/>
            <person name="Ike M."/>
        </authorList>
    </citation>
    <scope>NUCLEOTIDE SEQUENCE [LARGE SCALE GENOMIC DNA]</scope>
    <source>
        <strain evidence="3">H3</strain>
    </source>
</reference>
<dbReference type="KEGG" id="amah:DLM_2759"/>
<evidence type="ECO:0000313" key="2">
    <source>
        <dbReference type="EMBL" id="BBF86360.1"/>
    </source>
</evidence>
<dbReference type="Proteomes" id="UP000198290">
    <property type="component" value="Chromosome"/>
</dbReference>
<feature type="region of interest" description="Disordered" evidence="1">
    <location>
        <begin position="1"/>
        <end position="38"/>
    </location>
</feature>
<evidence type="ECO:0000313" key="3">
    <source>
        <dbReference type="Proteomes" id="UP000198290"/>
    </source>
</evidence>
<evidence type="ECO:0000256" key="1">
    <source>
        <dbReference type="SAM" id="MobiDB-lite"/>
    </source>
</evidence>
<dbReference type="AlphaFoldDB" id="A0A3G9GER3"/>
<name>A0A3G9GER3_9NEIS</name>
<reference evidence="3" key="3">
    <citation type="journal article" date="2017" name="Plant Physiol. Biochem.">
        <title>Differential oxidative and antioxidative response of duckweed Lemna minor toward plant growth promoting/inhibiting bacteria.</title>
        <authorList>
            <person name="Ishizawa H."/>
            <person name="Kuroda M."/>
            <person name="Morikawa M."/>
            <person name="Ike M."/>
        </authorList>
    </citation>
    <scope>NUCLEOTIDE SEQUENCE [LARGE SCALE GENOMIC DNA]</scope>
    <source>
        <strain evidence="3">H3</strain>
    </source>
</reference>
<dbReference type="EMBL" id="AP018823">
    <property type="protein sequence ID" value="BBF86360.1"/>
    <property type="molecule type" value="Genomic_DNA"/>
</dbReference>
<sequence length="38" mass="4245">MSGHGLAGDLPHIKKNPAQGRVKKVITPWSRVKPDRLR</sequence>
<keyword evidence="3" id="KW-1185">Reference proteome</keyword>
<accession>A0A3G9GER3</accession>
<reference evidence="2 3" key="2">
    <citation type="journal article" date="2017" name="Genome Announc.">
        <title>Draft genome sequence of Aquitalea magnusonii strain H3, a plant growth-promoting bacterium of duckweed Lemna minor.</title>
        <authorList>
            <person name="Ishizawa H."/>
            <person name="Kuroda M."/>
            <person name="Ike M."/>
        </authorList>
    </citation>
    <scope>NUCLEOTIDE SEQUENCE [LARGE SCALE GENOMIC DNA]</scope>
    <source>
        <strain evidence="2 3">H3</strain>
    </source>
</reference>
<proteinExistence type="predicted"/>
<gene>
    <name evidence="2" type="ORF">DLM_2759</name>
</gene>